<dbReference type="AlphaFoldDB" id="A0A1S2Y3G3"/>
<evidence type="ECO:0000259" key="2">
    <source>
        <dbReference type="Pfam" id="PF10536"/>
    </source>
</evidence>
<dbReference type="GO" id="GO:0010073">
    <property type="term" value="P:meristem maintenance"/>
    <property type="evidence" value="ECO:0007669"/>
    <property type="project" value="InterPro"/>
</dbReference>
<evidence type="ECO:0000256" key="1">
    <source>
        <dbReference type="SAM" id="MobiDB-lite"/>
    </source>
</evidence>
<evidence type="ECO:0000313" key="3">
    <source>
        <dbReference type="Proteomes" id="UP000087171"/>
    </source>
</evidence>
<keyword evidence="3" id="KW-1185">Reference proteome</keyword>
<accession>A0A1S2Y3G3</accession>
<protein>
    <submittedName>
        <fullName evidence="4">Protein MAIN-LIKE 1-like</fullName>
    </submittedName>
</protein>
<dbReference type="Proteomes" id="UP000087171">
    <property type="component" value="Chromosome Ca4"/>
</dbReference>
<reference evidence="3" key="1">
    <citation type="journal article" date="2013" name="Nat. Biotechnol.">
        <title>Draft genome sequence of chickpea (Cicer arietinum) provides a resource for trait improvement.</title>
        <authorList>
            <person name="Varshney R.K."/>
            <person name="Song C."/>
            <person name="Saxena R.K."/>
            <person name="Azam S."/>
            <person name="Yu S."/>
            <person name="Sharpe A.G."/>
            <person name="Cannon S."/>
            <person name="Baek J."/>
            <person name="Rosen B.D."/>
            <person name="Tar'an B."/>
            <person name="Millan T."/>
            <person name="Zhang X."/>
            <person name="Ramsay L.D."/>
            <person name="Iwata A."/>
            <person name="Wang Y."/>
            <person name="Nelson W."/>
            <person name="Farmer A.D."/>
            <person name="Gaur P.M."/>
            <person name="Soderlund C."/>
            <person name="Penmetsa R.V."/>
            <person name="Xu C."/>
            <person name="Bharti A.K."/>
            <person name="He W."/>
            <person name="Winter P."/>
            <person name="Zhao S."/>
            <person name="Hane J.K."/>
            <person name="Carrasquilla-Garcia N."/>
            <person name="Condie J.A."/>
            <person name="Upadhyaya H.D."/>
            <person name="Luo M.C."/>
            <person name="Thudi M."/>
            <person name="Gowda C.L."/>
            <person name="Singh N.P."/>
            <person name="Lichtenzveig J."/>
            <person name="Gali K.K."/>
            <person name="Rubio J."/>
            <person name="Nadarajan N."/>
            <person name="Dolezel J."/>
            <person name="Bansal K.C."/>
            <person name="Xu X."/>
            <person name="Edwards D."/>
            <person name="Zhang G."/>
            <person name="Kahl G."/>
            <person name="Gil J."/>
            <person name="Singh K.B."/>
            <person name="Datta S.K."/>
            <person name="Jackson S.A."/>
            <person name="Wang J."/>
            <person name="Cook D.R."/>
        </authorList>
    </citation>
    <scope>NUCLEOTIDE SEQUENCE [LARGE SCALE GENOMIC DNA]</scope>
    <source>
        <strain evidence="3">cv. CDC Frontier</strain>
    </source>
</reference>
<proteinExistence type="predicted"/>
<dbReference type="InterPro" id="IPR019557">
    <property type="entry name" value="AminoTfrase-like_pln_mobile"/>
</dbReference>
<dbReference type="RefSeq" id="XP_004498714.1">
    <property type="nucleotide sequence ID" value="XM_004498657.1"/>
</dbReference>
<dbReference type="Pfam" id="PF10536">
    <property type="entry name" value="PMD"/>
    <property type="match status" value="1"/>
</dbReference>
<dbReference type="PANTHER" id="PTHR46033:SF8">
    <property type="entry name" value="PROTEIN MAINTENANCE OF MERISTEMS-LIKE"/>
    <property type="match status" value="1"/>
</dbReference>
<dbReference type="PANTHER" id="PTHR46033">
    <property type="entry name" value="PROTEIN MAIN-LIKE 2"/>
    <property type="match status" value="1"/>
</dbReference>
<dbReference type="eggNOG" id="ENOG502SHGI">
    <property type="taxonomic scope" value="Eukaryota"/>
</dbReference>
<name>A0A1S2Y3G3_CICAR</name>
<gene>
    <name evidence="4" type="primary">LOC101503072</name>
</gene>
<feature type="region of interest" description="Disordered" evidence="1">
    <location>
        <begin position="1"/>
        <end position="20"/>
    </location>
</feature>
<dbReference type="PaxDb" id="3827-XP_004498714.1"/>
<evidence type="ECO:0000313" key="4">
    <source>
        <dbReference type="RefSeq" id="XP_004498714.1"/>
    </source>
</evidence>
<dbReference type="OrthoDB" id="1456127at2759"/>
<organism evidence="3 4">
    <name type="scientific">Cicer arietinum</name>
    <name type="common">Chickpea</name>
    <name type="synonym">Garbanzo</name>
    <dbReference type="NCBI Taxonomy" id="3827"/>
    <lineage>
        <taxon>Eukaryota</taxon>
        <taxon>Viridiplantae</taxon>
        <taxon>Streptophyta</taxon>
        <taxon>Embryophyta</taxon>
        <taxon>Tracheophyta</taxon>
        <taxon>Spermatophyta</taxon>
        <taxon>Magnoliopsida</taxon>
        <taxon>eudicotyledons</taxon>
        <taxon>Gunneridae</taxon>
        <taxon>Pentapetalae</taxon>
        <taxon>rosids</taxon>
        <taxon>fabids</taxon>
        <taxon>Fabales</taxon>
        <taxon>Fabaceae</taxon>
        <taxon>Papilionoideae</taxon>
        <taxon>50 kb inversion clade</taxon>
        <taxon>NPAAA clade</taxon>
        <taxon>Hologalegina</taxon>
        <taxon>IRL clade</taxon>
        <taxon>Cicereae</taxon>
        <taxon>Cicer</taxon>
    </lineage>
</organism>
<dbReference type="InterPro" id="IPR044824">
    <property type="entry name" value="MAIN-like"/>
</dbReference>
<reference evidence="4" key="2">
    <citation type="submission" date="2025-08" db="UniProtKB">
        <authorList>
            <consortium name="RefSeq"/>
        </authorList>
    </citation>
    <scope>IDENTIFICATION</scope>
    <source>
        <tissue evidence="4">Etiolated seedlings</tissue>
    </source>
</reference>
<feature type="domain" description="Aminotransferase-like plant mobile" evidence="2">
    <location>
        <begin position="100"/>
        <end position="263"/>
    </location>
</feature>
<sequence length="431" mass="49504">MEEVEEQYVEPAHDDADDVVDADDFEPEQDQQLGFPGEPVVTSMLTQYEHHVARRIWEGEDRGSLKVITHGSKLNKFSKVPVSDPVLHWIREFGLLPLSSAYLTMADVGLISAFVERWHRETSSFHMPFGEMTITLDDMANLLHISPRGKFFDAPVNMNTNNAARAAYEHLGATWEEALAEINYNKCAQYRLQWLRDLYSRLIQTNQFEYAARTYMLHLVGSTIFADKTHTRVEAEYCWIYEHFPSICKRGDRGAVPAHLLRACRWTAKHVVEGGLMTYRRRLDALSLEDISMFSGYLRFGGVSVMYLPERCLRQFGRIQCISRDVPRVLNIIDWEWQSTMRSSVAAFQSLHYVANFPGKITTNYYAWYLNLSHPLIHHPPTVVAHAGPSSSVHAGKDRRADELARRALDMVAPFSEIQDILSELCRLYDN</sequence>